<dbReference type="OrthoDB" id="8452409at2"/>
<dbReference type="AlphaFoldDB" id="A0A160FMN0"/>
<keyword evidence="2" id="KW-1185">Reference proteome</keyword>
<reference evidence="1 2" key="1">
    <citation type="journal article" date="2016" name="Gene">
        <title>PacBio SMRT assembly of a complex multi-replicon genome reveals chlorocatechol degradative operon in a region of genome plasticity.</title>
        <authorList>
            <person name="Ricker N."/>
            <person name="Shen S.Y."/>
            <person name="Goordial J."/>
            <person name="Jin S."/>
            <person name="Fulthorpe R.R."/>
        </authorList>
    </citation>
    <scope>NUCLEOTIDE SEQUENCE [LARGE SCALE GENOMIC DNA]</scope>
    <source>
        <strain evidence="1 2">OLGA172</strain>
    </source>
</reference>
<evidence type="ECO:0000313" key="2">
    <source>
        <dbReference type="Proteomes" id="UP000076852"/>
    </source>
</evidence>
<dbReference type="RefSeq" id="WP_063497078.1">
    <property type="nucleotide sequence ID" value="NZ_CP014578.1"/>
</dbReference>
<name>A0A160FMN0_9BURK</name>
<dbReference type="EMBL" id="CP014578">
    <property type="protein sequence ID" value="ANB73704.1"/>
    <property type="molecule type" value="Genomic_DNA"/>
</dbReference>
<evidence type="ECO:0000313" key="1">
    <source>
        <dbReference type="EMBL" id="ANB73704.1"/>
    </source>
</evidence>
<sequence>MGVDFLERTAPKFWKAVSRDAEAVARMTRGVSTSGHRRIVVADCAAGADVSAGLSLIVRTDGKELVLIDGLYEVGRVYSPPFDVLRSIEEMGGFTEGVVEYVNTLGGTFDVDLP</sequence>
<organism evidence="1 2">
    <name type="scientific">Paraburkholderia phytofirmans OLGA172</name>
    <dbReference type="NCBI Taxonomy" id="1417228"/>
    <lineage>
        <taxon>Bacteria</taxon>
        <taxon>Pseudomonadati</taxon>
        <taxon>Pseudomonadota</taxon>
        <taxon>Betaproteobacteria</taxon>
        <taxon>Burkholderiales</taxon>
        <taxon>Burkholderiaceae</taxon>
        <taxon>Paraburkholderia</taxon>
    </lineage>
</organism>
<gene>
    <name evidence="1" type="ORF">AYM40_16080</name>
</gene>
<dbReference type="KEGG" id="buz:AYM40_16080"/>
<protein>
    <submittedName>
        <fullName evidence="1">Uncharacterized protein</fullName>
    </submittedName>
</protein>
<dbReference type="Proteomes" id="UP000076852">
    <property type="component" value="Chromosome 1"/>
</dbReference>
<proteinExistence type="predicted"/>
<accession>A0A160FMN0</accession>